<comment type="subcellular location">
    <subcellularLocation>
        <location evidence="1 10">Cell outer membrane</location>
        <topology evidence="1 10">Multi-pass membrane protein</topology>
    </subcellularLocation>
</comment>
<reference evidence="14 15" key="1">
    <citation type="submission" date="2018-06" db="EMBL/GenBank/DDBJ databases">
        <title>Azoarcus communis strain SWub3 genome.</title>
        <authorList>
            <person name="Zorraquino Salvo V."/>
            <person name="Toubiana D."/>
            <person name="Blumwald E."/>
        </authorList>
    </citation>
    <scope>NUCLEOTIDE SEQUENCE [LARGE SCALE GENOMIC DNA]</scope>
    <source>
        <strain evidence="14 15">SWub3</strain>
    </source>
</reference>
<dbReference type="GO" id="GO:0044718">
    <property type="term" value="P:siderophore transmembrane transport"/>
    <property type="evidence" value="ECO:0007669"/>
    <property type="project" value="TreeGrafter"/>
</dbReference>
<accession>A0A323UQL2</accession>
<dbReference type="AlphaFoldDB" id="A0A323UQL2"/>
<keyword evidence="15" id="KW-1185">Reference proteome</keyword>
<evidence type="ECO:0000313" key="15">
    <source>
        <dbReference type="Proteomes" id="UP000248259"/>
    </source>
</evidence>
<keyword evidence="9 10" id="KW-0998">Cell outer membrane</keyword>
<evidence type="ECO:0000256" key="8">
    <source>
        <dbReference type="ARBA" id="ARBA00023170"/>
    </source>
</evidence>
<dbReference type="Gene3D" id="2.40.170.20">
    <property type="entry name" value="TonB-dependent receptor, beta-barrel domain"/>
    <property type="match status" value="1"/>
</dbReference>
<keyword evidence="6 11" id="KW-0798">TonB box</keyword>
<dbReference type="PANTHER" id="PTHR30069:SF27">
    <property type="entry name" value="BLL4766 PROTEIN"/>
    <property type="match status" value="1"/>
</dbReference>
<sequence length="733" mass="82900">MVGKGEIALADVSRLFCRRRFPRKAGLSVSGLFAALSLLGGEAHAFSDDDLFFSDLPIVASVSRLPQRVEDASASVTVIDRDMIKGSGARDLNDVFRLIPGFQTFPNTTDAARVTYHGLSDDEFSPRLQVMIDGRSLYSPLFRGGVNWATLPVTLDDIERIEVVRGSNAVSYGSNAFMGVINIITVDPALTHGTSVGVNHGNQGVRDVMVRTGGRLGSAGDFRLSYQSKDDDGLNDRFNWQDSFRSRLFTLRADFWLSHRDELKLSLGHVDAVTRRGRLDTEDVFVDGRWIEVLTGKEEVDNPLRNFTQSNTHFQASWRRVLDDSSDFQLRYAYTEDRGSEAHDVALGNLLIRVDAFGGLGARHELEGQHTFALAEDARVVWGGGYRLDSARSEQMLHGLGTEYRRVARVFGNLEWRPAGWITTNLGAASEYDSMAGRNFAPRVSTSFHLAPEHTVRIGASRAYRTASTLDYRGNYLVEPYATTNGAPLPSPNPYRRLYYGNENLKPEEINTIELAYLGEFRALRSNLDVRLFRERIPNRLYEVRRFISEPVLCDYPPTAGCAAPYTLTEIQRVTIRGLEYQWRWQPFDSTRVMFGQAFTRIDSTFLDSALADPSLLTLEGIYDRFRVEAQTEQSAPRRSTSLLLMQRLPWGVDFSLAGYWVDSMKWTRNTAVDFYRRFDMRLGYPFNIAGQRGELAYTAQSINGRHGEFKWEGDPDDRIVHTRHWVSLRLDF</sequence>
<evidence type="ECO:0000256" key="9">
    <source>
        <dbReference type="ARBA" id="ARBA00023237"/>
    </source>
</evidence>
<dbReference type="InterPro" id="IPR036942">
    <property type="entry name" value="Beta-barrel_TonB_sf"/>
</dbReference>
<feature type="domain" description="TonB-dependent receptor-like beta-barrel" evidence="12">
    <location>
        <begin position="288"/>
        <end position="688"/>
    </location>
</feature>
<keyword evidence="3 10" id="KW-0813">Transport</keyword>
<dbReference type="Proteomes" id="UP000248259">
    <property type="component" value="Unassembled WGS sequence"/>
</dbReference>
<proteinExistence type="inferred from homology"/>
<dbReference type="Pfam" id="PF07715">
    <property type="entry name" value="Plug"/>
    <property type="match status" value="1"/>
</dbReference>
<evidence type="ECO:0000256" key="6">
    <source>
        <dbReference type="ARBA" id="ARBA00023077"/>
    </source>
</evidence>
<evidence type="ECO:0000256" key="4">
    <source>
        <dbReference type="ARBA" id="ARBA00022452"/>
    </source>
</evidence>
<name>A0A323UQL2_9RHOO</name>
<evidence type="ECO:0000256" key="3">
    <source>
        <dbReference type="ARBA" id="ARBA00022448"/>
    </source>
</evidence>
<dbReference type="InterPro" id="IPR012910">
    <property type="entry name" value="Plug_dom"/>
</dbReference>
<keyword evidence="8 14" id="KW-0675">Receptor</keyword>
<evidence type="ECO:0000256" key="1">
    <source>
        <dbReference type="ARBA" id="ARBA00004571"/>
    </source>
</evidence>
<dbReference type="InterPro" id="IPR000531">
    <property type="entry name" value="Beta-barrel_TonB"/>
</dbReference>
<dbReference type="PANTHER" id="PTHR30069">
    <property type="entry name" value="TONB-DEPENDENT OUTER MEMBRANE RECEPTOR"/>
    <property type="match status" value="1"/>
</dbReference>
<organism evidence="14 15">
    <name type="scientific">Parazoarcus communis SWub3 = DSM 12120</name>
    <dbReference type="NCBI Taxonomy" id="1121029"/>
    <lineage>
        <taxon>Bacteria</taxon>
        <taxon>Pseudomonadati</taxon>
        <taxon>Pseudomonadota</taxon>
        <taxon>Betaproteobacteria</taxon>
        <taxon>Rhodocyclales</taxon>
        <taxon>Zoogloeaceae</taxon>
        <taxon>Parazoarcus</taxon>
    </lineage>
</organism>
<dbReference type="InterPro" id="IPR039426">
    <property type="entry name" value="TonB-dep_rcpt-like"/>
</dbReference>
<dbReference type="EMBL" id="QKOE01000024">
    <property type="protein sequence ID" value="PZA14709.1"/>
    <property type="molecule type" value="Genomic_DNA"/>
</dbReference>
<dbReference type="InterPro" id="IPR037066">
    <property type="entry name" value="Plug_dom_sf"/>
</dbReference>
<evidence type="ECO:0000313" key="14">
    <source>
        <dbReference type="EMBL" id="PZA14709.1"/>
    </source>
</evidence>
<evidence type="ECO:0000256" key="5">
    <source>
        <dbReference type="ARBA" id="ARBA00022692"/>
    </source>
</evidence>
<comment type="similarity">
    <text evidence="2 10 11">Belongs to the TonB-dependent receptor family.</text>
</comment>
<keyword evidence="5 10" id="KW-0812">Transmembrane</keyword>
<evidence type="ECO:0000256" key="2">
    <source>
        <dbReference type="ARBA" id="ARBA00009810"/>
    </source>
</evidence>
<comment type="caution">
    <text evidence="14">The sequence shown here is derived from an EMBL/GenBank/DDBJ whole genome shotgun (WGS) entry which is preliminary data.</text>
</comment>
<evidence type="ECO:0000259" key="13">
    <source>
        <dbReference type="Pfam" id="PF07715"/>
    </source>
</evidence>
<evidence type="ECO:0000259" key="12">
    <source>
        <dbReference type="Pfam" id="PF00593"/>
    </source>
</evidence>
<keyword evidence="4 10" id="KW-1134">Transmembrane beta strand</keyword>
<dbReference type="Pfam" id="PF00593">
    <property type="entry name" value="TonB_dep_Rec_b-barrel"/>
    <property type="match status" value="1"/>
</dbReference>
<evidence type="ECO:0000256" key="10">
    <source>
        <dbReference type="PROSITE-ProRule" id="PRU01360"/>
    </source>
</evidence>
<dbReference type="Gene3D" id="2.170.130.10">
    <property type="entry name" value="TonB-dependent receptor, plug domain"/>
    <property type="match status" value="1"/>
</dbReference>
<gene>
    <name evidence="14" type="ORF">DNK49_20540</name>
</gene>
<dbReference type="OrthoDB" id="183532at2"/>
<feature type="domain" description="TonB-dependent receptor plug" evidence="13">
    <location>
        <begin position="69"/>
        <end position="180"/>
    </location>
</feature>
<evidence type="ECO:0000256" key="7">
    <source>
        <dbReference type="ARBA" id="ARBA00023136"/>
    </source>
</evidence>
<dbReference type="GO" id="GO:0009279">
    <property type="term" value="C:cell outer membrane"/>
    <property type="evidence" value="ECO:0007669"/>
    <property type="project" value="UniProtKB-SubCell"/>
</dbReference>
<protein>
    <submittedName>
        <fullName evidence="14">TonB-dependent receptor</fullName>
    </submittedName>
</protein>
<evidence type="ECO:0000256" key="11">
    <source>
        <dbReference type="RuleBase" id="RU003357"/>
    </source>
</evidence>
<dbReference type="PROSITE" id="PS52016">
    <property type="entry name" value="TONB_DEPENDENT_REC_3"/>
    <property type="match status" value="1"/>
</dbReference>
<dbReference type="SUPFAM" id="SSF56935">
    <property type="entry name" value="Porins"/>
    <property type="match status" value="1"/>
</dbReference>
<keyword evidence="7 10" id="KW-0472">Membrane</keyword>
<dbReference type="GO" id="GO:0015344">
    <property type="term" value="F:siderophore uptake transmembrane transporter activity"/>
    <property type="evidence" value="ECO:0007669"/>
    <property type="project" value="TreeGrafter"/>
</dbReference>